<dbReference type="Pfam" id="PF14560">
    <property type="entry name" value="Ubiquitin_2"/>
    <property type="match status" value="1"/>
</dbReference>
<dbReference type="GO" id="GO:0051010">
    <property type="term" value="F:microtubule plus-end binding"/>
    <property type="evidence" value="ECO:0007669"/>
    <property type="project" value="TreeGrafter"/>
</dbReference>
<protein>
    <submittedName>
        <fullName evidence="6">Unnamed protein product</fullName>
    </submittedName>
</protein>
<dbReference type="Gene3D" id="3.10.20.90">
    <property type="entry name" value="Phosphatidylinositol 3-kinase Catalytic Subunit, Chain A, domain 1"/>
    <property type="match status" value="1"/>
</dbReference>
<comment type="subcellular location">
    <subcellularLocation>
        <location evidence="1">Cytoplasm</location>
    </subcellularLocation>
</comment>
<dbReference type="PANTHER" id="PTHR18916:SF85">
    <property type="entry name" value="TUBULIN-FOLDING COFACTOR B"/>
    <property type="match status" value="1"/>
</dbReference>
<dbReference type="InterPro" id="IPR000938">
    <property type="entry name" value="CAP-Gly_domain"/>
</dbReference>
<dbReference type="GO" id="GO:0035371">
    <property type="term" value="C:microtubule plus-end"/>
    <property type="evidence" value="ECO:0007669"/>
    <property type="project" value="TreeGrafter"/>
</dbReference>
<gene>
    <name evidence="6" type="ORF">Pfra01_000796900</name>
</gene>
<evidence type="ECO:0000313" key="7">
    <source>
        <dbReference type="Proteomes" id="UP001165121"/>
    </source>
</evidence>
<accession>A0A9W6X719</accession>
<dbReference type="GO" id="GO:0005829">
    <property type="term" value="C:cytosol"/>
    <property type="evidence" value="ECO:0007669"/>
    <property type="project" value="UniProtKB-ARBA"/>
</dbReference>
<dbReference type="FunFam" id="2.30.30.190:FF:000013">
    <property type="entry name" value="Tubulin-folding cofactor B"/>
    <property type="match status" value="1"/>
</dbReference>
<sequence>MVDIRLDLHSTVGELRHKVYQHTGTKPDAMELLVMRSDGSVTRSPRRTTTSVSGSECNLAAAVRQTDGDSMTGEKTVRAYKREQLAKDPNWKPKTMMNAARPAADPASIPGPESVANMKVGDRCDVQPGGRRGQVQYLGEIPEIAPGYWVGVQFDEPVGKGNGSVKGATYFKCEQKFGGFVRPHNVEVGDFPVLDPFADLSDDDDEL</sequence>
<dbReference type="PROSITE" id="PS50245">
    <property type="entry name" value="CAP_GLY_2"/>
    <property type="match status" value="1"/>
</dbReference>
<evidence type="ECO:0000256" key="2">
    <source>
        <dbReference type="ARBA" id="ARBA00022490"/>
    </source>
</evidence>
<dbReference type="GO" id="GO:0031122">
    <property type="term" value="P:cytoplasmic microtubule organization"/>
    <property type="evidence" value="ECO:0007669"/>
    <property type="project" value="TreeGrafter"/>
</dbReference>
<dbReference type="InterPro" id="IPR029071">
    <property type="entry name" value="Ubiquitin-like_domsf"/>
</dbReference>
<evidence type="ECO:0000256" key="4">
    <source>
        <dbReference type="ARBA" id="ARBA00025779"/>
    </source>
</evidence>
<evidence type="ECO:0000313" key="6">
    <source>
        <dbReference type="EMBL" id="GMF32885.1"/>
    </source>
</evidence>
<keyword evidence="3" id="KW-0143">Chaperone</keyword>
<organism evidence="6 7">
    <name type="scientific">Phytophthora fragariaefolia</name>
    <dbReference type="NCBI Taxonomy" id="1490495"/>
    <lineage>
        <taxon>Eukaryota</taxon>
        <taxon>Sar</taxon>
        <taxon>Stramenopiles</taxon>
        <taxon>Oomycota</taxon>
        <taxon>Peronosporomycetes</taxon>
        <taxon>Peronosporales</taxon>
        <taxon>Peronosporaceae</taxon>
        <taxon>Phytophthora</taxon>
    </lineage>
</organism>
<dbReference type="AlphaFoldDB" id="A0A9W6X719"/>
<evidence type="ECO:0000256" key="1">
    <source>
        <dbReference type="ARBA" id="ARBA00004496"/>
    </source>
</evidence>
<reference evidence="6" key="1">
    <citation type="submission" date="2023-04" db="EMBL/GenBank/DDBJ databases">
        <title>Phytophthora fragariaefolia NBRC 109709.</title>
        <authorList>
            <person name="Ichikawa N."/>
            <person name="Sato H."/>
            <person name="Tonouchi N."/>
        </authorList>
    </citation>
    <scope>NUCLEOTIDE SEQUENCE</scope>
    <source>
        <strain evidence="6">NBRC 109709</strain>
    </source>
</reference>
<dbReference type="PANTHER" id="PTHR18916">
    <property type="entry name" value="DYNACTIN 1-RELATED MICROTUBULE-BINDING"/>
    <property type="match status" value="1"/>
</dbReference>
<dbReference type="GO" id="GO:0005634">
    <property type="term" value="C:nucleus"/>
    <property type="evidence" value="ECO:0007669"/>
    <property type="project" value="TreeGrafter"/>
</dbReference>
<evidence type="ECO:0000256" key="3">
    <source>
        <dbReference type="ARBA" id="ARBA00023186"/>
    </source>
</evidence>
<dbReference type="SMART" id="SM01052">
    <property type="entry name" value="CAP_GLY"/>
    <property type="match status" value="1"/>
</dbReference>
<feature type="domain" description="CAP-Gly" evidence="5">
    <location>
        <begin position="140"/>
        <end position="182"/>
    </location>
</feature>
<dbReference type="SUPFAM" id="SSF74924">
    <property type="entry name" value="Cap-Gly domain"/>
    <property type="match status" value="1"/>
</dbReference>
<keyword evidence="7" id="KW-1185">Reference proteome</keyword>
<dbReference type="SUPFAM" id="SSF54236">
    <property type="entry name" value="Ubiquitin-like"/>
    <property type="match status" value="1"/>
</dbReference>
<dbReference type="Gene3D" id="2.30.30.190">
    <property type="entry name" value="CAP Gly-rich-like domain"/>
    <property type="match status" value="1"/>
</dbReference>
<evidence type="ECO:0000259" key="5">
    <source>
        <dbReference type="PROSITE" id="PS50245"/>
    </source>
</evidence>
<dbReference type="InterPro" id="IPR036859">
    <property type="entry name" value="CAP-Gly_dom_sf"/>
</dbReference>
<comment type="similarity">
    <text evidence="4">Belongs to the TBCB family.</text>
</comment>
<dbReference type="Proteomes" id="UP001165121">
    <property type="component" value="Unassembled WGS sequence"/>
</dbReference>
<name>A0A9W6X719_9STRA</name>
<dbReference type="Pfam" id="PF01302">
    <property type="entry name" value="CAP_GLY"/>
    <property type="match status" value="1"/>
</dbReference>
<proteinExistence type="inferred from homology"/>
<dbReference type="EMBL" id="BSXT01000712">
    <property type="protein sequence ID" value="GMF32885.1"/>
    <property type="molecule type" value="Genomic_DNA"/>
</dbReference>
<dbReference type="OrthoDB" id="2130750at2759"/>
<dbReference type="InterPro" id="IPR000626">
    <property type="entry name" value="Ubiquitin-like_dom"/>
</dbReference>
<comment type="caution">
    <text evidence="6">The sequence shown here is derived from an EMBL/GenBank/DDBJ whole genome shotgun (WGS) entry which is preliminary data.</text>
</comment>
<keyword evidence="2" id="KW-0963">Cytoplasm</keyword>